<reference evidence="2" key="1">
    <citation type="journal article" date="2019" name="Int. J. Syst. Evol. Microbiol.">
        <title>The Global Catalogue of Microorganisms (GCM) 10K type strain sequencing project: providing services to taxonomists for standard genome sequencing and annotation.</title>
        <authorList>
            <consortium name="The Broad Institute Genomics Platform"/>
            <consortium name="The Broad Institute Genome Sequencing Center for Infectious Disease"/>
            <person name="Wu L."/>
            <person name="Ma J."/>
        </authorList>
    </citation>
    <scope>NUCLEOTIDE SEQUENCE [LARGE SCALE GENOMIC DNA]</scope>
    <source>
        <strain evidence="2">JCM 18204</strain>
    </source>
</reference>
<dbReference type="RefSeq" id="WP_345302026.1">
    <property type="nucleotide sequence ID" value="NZ_BAABJE010000002.1"/>
</dbReference>
<protein>
    <recommendedName>
        <fullName evidence="3">DUF2513 domain-containing protein</fullName>
    </recommendedName>
</protein>
<dbReference type="Proteomes" id="UP001499959">
    <property type="component" value="Unassembled WGS sequence"/>
</dbReference>
<sequence length="132" mass="14803">MSEKIVILEDHEIEYLIGLICEEEGFLPEIPEILLKFGISKNEAIDRSISVLTSLIRGGNSLIAILRTAGPIELSLEDSVDIVSDPAVWQRRTDWSEAPLYCAVFTEIGHENWSSGEIGKISTSRSRELFRK</sequence>
<organism evidence="1 2">
    <name type="scientific">Lysobacter hankyongensis</name>
    <dbReference type="NCBI Taxonomy" id="1176535"/>
    <lineage>
        <taxon>Bacteria</taxon>
        <taxon>Pseudomonadati</taxon>
        <taxon>Pseudomonadota</taxon>
        <taxon>Gammaproteobacteria</taxon>
        <taxon>Lysobacterales</taxon>
        <taxon>Lysobacteraceae</taxon>
        <taxon>Lysobacter</taxon>
    </lineage>
</organism>
<name>A0ABP9ASZ8_9GAMM</name>
<gene>
    <name evidence="1" type="ORF">GCM10023307_08170</name>
</gene>
<proteinExistence type="predicted"/>
<comment type="caution">
    <text evidence="1">The sequence shown here is derived from an EMBL/GenBank/DDBJ whole genome shotgun (WGS) entry which is preliminary data.</text>
</comment>
<evidence type="ECO:0000313" key="1">
    <source>
        <dbReference type="EMBL" id="GAA4785827.1"/>
    </source>
</evidence>
<accession>A0ABP9ASZ8</accession>
<evidence type="ECO:0000313" key="2">
    <source>
        <dbReference type="Proteomes" id="UP001499959"/>
    </source>
</evidence>
<keyword evidence="2" id="KW-1185">Reference proteome</keyword>
<evidence type="ECO:0008006" key="3">
    <source>
        <dbReference type="Google" id="ProtNLM"/>
    </source>
</evidence>
<dbReference type="EMBL" id="BAABJE010000002">
    <property type="protein sequence ID" value="GAA4785827.1"/>
    <property type="molecule type" value="Genomic_DNA"/>
</dbReference>